<name>A0A398CJS6_9BACL</name>
<keyword evidence="2 6" id="KW-0812">Transmembrane</keyword>
<keyword evidence="8" id="KW-0547">Nucleotide-binding</keyword>
<feature type="transmembrane region" description="Helical" evidence="6">
    <location>
        <begin position="55"/>
        <end position="76"/>
    </location>
</feature>
<keyword evidence="3 6" id="KW-1133">Transmembrane helix</keyword>
<dbReference type="InterPro" id="IPR036640">
    <property type="entry name" value="ABC1_TM_sf"/>
</dbReference>
<evidence type="ECO:0000256" key="2">
    <source>
        <dbReference type="ARBA" id="ARBA00022692"/>
    </source>
</evidence>
<comment type="caution">
    <text evidence="8">The sequence shown here is derived from an EMBL/GenBank/DDBJ whole genome shotgun (WGS) entry which is preliminary data.</text>
</comment>
<dbReference type="AlphaFoldDB" id="A0A398CJS6"/>
<evidence type="ECO:0000313" key="9">
    <source>
        <dbReference type="Proteomes" id="UP000266340"/>
    </source>
</evidence>
<feature type="transmembrane region" description="Helical" evidence="6">
    <location>
        <begin position="275"/>
        <end position="296"/>
    </location>
</feature>
<dbReference type="Pfam" id="PF00005">
    <property type="entry name" value="ABC_tran"/>
    <property type="match status" value="1"/>
</dbReference>
<dbReference type="InterPro" id="IPR027417">
    <property type="entry name" value="P-loop_NTPase"/>
</dbReference>
<dbReference type="PANTHER" id="PTHR24221:SF654">
    <property type="entry name" value="ATP-BINDING CASSETTE SUB-FAMILY B MEMBER 6"/>
    <property type="match status" value="1"/>
</dbReference>
<dbReference type="EMBL" id="QXJM01000040">
    <property type="protein sequence ID" value="RIE01098.1"/>
    <property type="molecule type" value="Genomic_DNA"/>
</dbReference>
<dbReference type="OrthoDB" id="9804259at2"/>
<dbReference type="GO" id="GO:0005524">
    <property type="term" value="F:ATP binding"/>
    <property type="evidence" value="ECO:0007669"/>
    <property type="project" value="UniProtKB-KW"/>
</dbReference>
<feature type="transmembrane region" description="Helical" evidence="6">
    <location>
        <begin position="158"/>
        <end position="176"/>
    </location>
</feature>
<dbReference type="Proteomes" id="UP000266340">
    <property type="component" value="Unassembled WGS sequence"/>
</dbReference>
<dbReference type="Gene3D" id="1.20.1560.10">
    <property type="entry name" value="ABC transporter type 1, transmembrane domain"/>
    <property type="match status" value="1"/>
</dbReference>
<accession>A0A398CJS6</accession>
<dbReference type="CDD" id="cd07346">
    <property type="entry name" value="ABC_6TM_exporters"/>
    <property type="match status" value="1"/>
</dbReference>
<sequence length="516" mass="57853">MFPFFRIVVSSFWQHKVKTALLLAALLVELAYESFMPLSFKFIIDFAIVPRKYSLLLFILILLVSGALASVIIGIFRDRMFTRLGARIVSDYYKQLFKKLQSLPADFYHRVNGGDIVSRFNNDLLSIDAFIMLIPYAILSVMGLLFNVAILFFLQWQLALIAVIGLPLCLIGPKWFGPKAFEDSYRLKEEQAELTTVVQENVSAQPVIKAFGLQPLFIRRFDDRMVRYAKLAGQSSFSSFLIDRTTNMGTMLLNLATICAGALLAYFEILSIGSLLAFSSILISLSYLVAAVTWLAPQLIQAASGMQRVREIIEERPSLEDSEQALDMPLFHRAIEFKDVRFSYTPEQRSLNGINLTIPKGAYAAFVGASGSGKSTIINLLMRFYDPSEGSVRYDDTDIRDIKLQSLRSQIGIVFQESFLFRASIRENIRLGKPEASDEEVVQAARSAEIHDFIMGLPDGYDTDVGERGAACPADKDSASPSLAPSFGTRLSSSWTKQPPRSIRLRNRRSTRRCNG</sequence>
<dbReference type="GO" id="GO:0005886">
    <property type="term" value="C:plasma membrane"/>
    <property type="evidence" value="ECO:0007669"/>
    <property type="project" value="UniProtKB-SubCell"/>
</dbReference>
<reference evidence="8 9" key="1">
    <citation type="submission" date="2018-09" db="EMBL/GenBank/DDBJ databases">
        <title>Cohnella cavernae sp. nov., isolated from a karst cave.</title>
        <authorList>
            <person name="Zhu H."/>
        </authorList>
    </citation>
    <scope>NUCLEOTIDE SEQUENCE [LARGE SCALE GENOMIC DNA]</scope>
    <source>
        <strain evidence="8 9">K2E09-144</strain>
    </source>
</reference>
<comment type="subcellular location">
    <subcellularLocation>
        <location evidence="1">Cell membrane</location>
        <topology evidence="1">Multi-pass membrane protein</topology>
    </subcellularLocation>
</comment>
<dbReference type="GO" id="GO:0034040">
    <property type="term" value="F:ATPase-coupled lipid transmembrane transporter activity"/>
    <property type="evidence" value="ECO:0007669"/>
    <property type="project" value="TreeGrafter"/>
</dbReference>
<evidence type="ECO:0000256" key="5">
    <source>
        <dbReference type="SAM" id="MobiDB-lite"/>
    </source>
</evidence>
<dbReference type="Gene3D" id="3.40.50.300">
    <property type="entry name" value="P-loop containing nucleotide triphosphate hydrolases"/>
    <property type="match status" value="1"/>
</dbReference>
<dbReference type="PROSITE" id="PS50929">
    <property type="entry name" value="ABC_TM1F"/>
    <property type="match status" value="1"/>
</dbReference>
<evidence type="ECO:0000313" key="8">
    <source>
        <dbReference type="EMBL" id="RIE01098.1"/>
    </source>
</evidence>
<dbReference type="PANTHER" id="PTHR24221">
    <property type="entry name" value="ATP-BINDING CASSETTE SUB-FAMILY B"/>
    <property type="match status" value="1"/>
</dbReference>
<evidence type="ECO:0000256" key="6">
    <source>
        <dbReference type="SAM" id="Phobius"/>
    </source>
</evidence>
<feature type="region of interest" description="Disordered" evidence="5">
    <location>
        <begin position="465"/>
        <end position="501"/>
    </location>
</feature>
<feature type="transmembrane region" description="Helical" evidence="6">
    <location>
        <begin position="251"/>
        <end position="269"/>
    </location>
</feature>
<evidence type="ECO:0000256" key="3">
    <source>
        <dbReference type="ARBA" id="ARBA00022989"/>
    </source>
</evidence>
<dbReference type="SUPFAM" id="SSF52540">
    <property type="entry name" value="P-loop containing nucleoside triphosphate hydrolases"/>
    <property type="match status" value="1"/>
</dbReference>
<dbReference type="RefSeq" id="WP_119151362.1">
    <property type="nucleotide sequence ID" value="NZ_QXJM01000040.1"/>
</dbReference>
<dbReference type="GO" id="GO:0016887">
    <property type="term" value="F:ATP hydrolysis activity"/>
    <property type="evidence" value="ECO:0007669"/>
    <property type="project" value="InterPro"/>
</dbReference>
<proteinExistence type="predicted"/>
<protein>
    <submittedName>
        <fullName evidence="8">ABC transporter ATP-binding protein</fullName>
    </submittedName>
</protein>
<dbReference type="InterPro" id="IPR003439">
    <property type="entry name" value="ABC_transporter-like_ATP-bd"/>
</dbReference>
<dbReference type="SUPFAM" id="SSF90123">
    <property type="entry name" value="ABC transporter transmembrane region"/>
    <property type="match status" value="1"/>
</dbReference>
<feature type="compositionally biased region" description="Polar residues" evidence="5">
    <location>
        <begin position="479"/>
        <end position="499"/>
    </location>
</feature>
<keyword evidence="9" id="KW-1185">Reference proteome</keyword>
<gene>
    <name evidence="8" type="ORF">D3H35_22020</name>
</gene>
<evidence type="ECO:0000256" key="1">
    <source>
        <dbReference type="ARBA" id="ARBA00004651"/>
    </source>
</evidence>
<organism evidence="8 9">
    <name type="scientific">Cohnella faecalis</name>
    <dbReference type="NCBI Taxonomy" id="2315694"/>
    <lineage>
        <taxon>Bacteria</taxon>
        <taxon>Bacillati</taxon>
        <taxon>Bacillota</taxon>
        <taxon>Bacilli</taxon>
        <taxon>Bacillales</taxon>
        <taxon>Paenibacillaceae</taxon>
        <taxon>Cohnella</taxon>
    </lineage>
</organism>
<keyword evidence="8" id="KW-0067">ATP-binding</keyword>
<keyword evidence="4 6" id="KW-0472">Membrane</keyword>
<dbReference type="Pfam" id="PF00664">
    <property type="entry name" value="ABC_membrane"/>
    <property type="match status" value="1"/>
</dbReference>
<evidence type="ECO:0000259" key="7">
    <source>
        <dbReference type="PROSITE" id="PS50929"/>
    </source>
</evidence>
<evidence type="ECO:0000256" key="4">
    <source>
        <dbReference type="ARBA" id="ARBA00023136"/>
    </source>
</evidence>
<dbReference type="InterPro" id="IPR039421">
    <property type="entry name" value="Type_1_exporter"/>
</dbReference>
<dbReference type="GO" id="GO:0140359">
    <property type="term" value="F:ABC-type transporter activity"/>
    <property type="evidence" value="ECO:0007669"/>
    <property type="project" value="InterPro"/>
</dbReference>
<feature type="transmembrane region" description="Helical" evidence="6">
    <location>
        <begin position="129"/>
        <end position="152"/>
    </location>
</feature>
<feature type="domain" description="ABC transmembrane type-1" evidence="7">
    <location>
        <begin position="20"/>
        <end position="301"/>
    </location>
</feature>
<dbReference type="InterPro" id="IPR011527">
    <property type="entry name" value="ABC1_TM_dom"/>
</dbReference>